<gene>
    <name evidence="2" type="ORF">M6B38_242965</name>
    <name evidence="3" type="ORF">M6B38_340695</name>
</gene>
<evidence type="ECO:0000313" key="3">
    <source>
        <dbReference type="EMBL" id="KAJ6833285.1"/>
    </source>
</evidence>
<reference evidence="2" key="1">
    <citation type="journal article" date="2023" name="GigaByte">
        <title>Genome assembly of the bearded iris, Iris pallida Lam.</title>
        <authorList>
            <person name="Bruccoleri R.E."/>
            <person name="Oakeley E.J."/>
            <person name="Faust A.M.E."/>
            <person name="Altorfer M."/>
            <person name="Dessus-Babus S."/>
            <person name="Burckhardt D."/>
            <person name="Oertli M."/>
            <person name="Naumann U."/>
            <person name="Petersen F."/>
            <person name="Wong J."/>
        </authorList>
    </citation>
    <scope>NUCLEOTIDE SEQUENCE</scope>
    <source>
        <strain evidence="2">GSM-AAB239-AS_SAM_17_03QT</strain>
    </source>
</reference>
<organism evidence="2 4">
    <name type="scientific">Iris pallida</name>
    <name type="common">Sweet iris</name>
    <dbReference type="NCBI Taxonomy" id="29817"/>
    <lineage>
        <taxon>Eukaryota</taxon>
        <taxon>Viridiplantae</taxon>
        <taxon>Streptophyta</taxon>
        <taxon>Embryophyta</taxon>
        <taxon>Tracheophyta</taxon>
        <taxon>Spermatophyta</taxon>
        <taxon>Magnoliopsida</taxon>
        <taxon>Liliopsida</taxon>
        <taxon>Asparagales</taxon>
        <taxon>Iridaceae</taxon>
        <taxon>Iridoideae</taxon>
        <taxon>Irideae</taxon>
        <taxon>Iris</taxon>
    </lineage>
</organism>
<evidence type="ECO:0000313" key="2">
    <source>
        <dbReference type="EMBL" id="KAJ6792068.1"/>
    </source>
</evidence>
<keyword evidence="4" id="KW-1185">Reference proteome</keyword>
<dbReference type="EMBL" id="JANAVB010044216">
    <property type="protein sequence ID" value="KAJ6792068.1"/>
    <property type="molecule type" value="Genomic_DNA"/>
</dbReference>
<reference evidence="2" key="2">
    <citation type="submission" date="2023-04" db="EMBL/GenBank/DDBJ databases">
        <authorList>
            <person name="Bruccoleri R.E."/>
            <person name="Oakeley E.J."/>
            <person name="Faust A.-M."/>
            <person name="Dessus-Babus S."/>
            <person name="Altorfer M."/>
            <person name="Burckhardt D."/>
            <person name="Oertli M."/>
            <person name="Naumann U."/>
            <person name="Petersen F."/>
            <person name="Wong J."/>
        </authorList>
    </citation>
    <scope>NUCLEOTIDE SEQUENCE</scope>
    <source>
        <strain evidence="2">GSM-AAB239-AS_SAM_17_03QT</strain>
        <tissue evidence="2">Leaf</tissue>
    </source>
</reference>
<evidence type="ECO:0000256" key="1">
    <source>
        <dbReference type="SAM" id="MobiDB-lite"/>
    </source>
</evidence>
<evidence type="ECO:0000313" key="4">
    <source>
        <dbReference type="Proteomes" id="UP001140949"/>
    </source>
</evidence>
<name>A0AAX6DK32_IRIPA</name>
<dbReference type="AlphaFoldDB" id="A0AAX6DK32"/>
<dbReference type="Proteomes" id="UP001140949">
    <property type="component" value="Unassembled WGS sequence"/>
</dbReference>
<accession>A0AAX6DK32</accession>
<dbReference type="EMBL" id="JANAVB010015260">
    <property type="protein sequence ID" value="KAJ6833285.1"/>
    <property type="molecule type" value="Genomic_DNA"/>
</dbReference>
<comment type="caution">
    <text evidence="2">The sequence shown here is derived from an EMBL/GenBank/DDBJ whole genome shotgun (WGS) entry which is preliminary data.</text>
</comment>
<feature type="region of interest" description="Disordered" evidence="1">
    <location>
        <begin position="80"/>
        <end position="99"/>
    </location>
</feature>
<protein>
    <submittedName>
        <fullName evidence="2">Protein JINGUBANG-like</fullName>
    </submittedName>
</protein>
<proteinExistence type="predicted"/>
<sequence length="148" mass="15960">MLPLYTKYVLVSFPQGSTLNIAKLLIGPACNSSTAKHEYPPPLSPPPLLHTRTDLSAEPLHTKSAIVDKHKIALVCPLRAPTASMPPPPPSQTTTERSHAPEYRTVPSVLNANAFTADLCRSNVATSEIFFALGSFFHTLTVMSAEPV</sequence>